<reference evidence="2" key="1">
    <citation type="submission" date="2022-09" db="EMBL/GenBank/DDBJ databases">
        <title>Intensive care unit water sources are persistently colonized with multi-drug resistant bacteria and are the site of extensive horizontal gene transfer of antibiotic resistance genes.</title>
        <authorList>
            <person name="Diorio-Toth L."/>
        </authorList>
    </citation>
    <scope>NUCLEOTIDE SEQUENCE</scope>
    <source>
        <strain evidence="3">GD03947</strain>
        <strain evidence="2">GD04147</strain>
    </source>
</reference>
<dbReference type="RefSeq" id="WP_017245776.1">
    <property type="nucleotide sequence ID" value="NZ_BCAJ01000024.1"/>
</dbReference>
<dbReference type="Gene3D" id="2.40.33.20">
    <property type="entry name" value="PK beta-barrel domain-like"/>
    <property type="match status" value="1"/>
</dbReference>
<dbReference type="InterPro" id="IPR011037">
    <property type="entry name" value="Pyrv_Knase-like_insert_dom_sf"/>
</dbReference>
<dbReference type="InterPro" id="IPR005302">
    <property type="entry name" value="MoCF_Sase_C"/>
</dbReference>
<dbReference type="Proteomes" id="UP001158076">
    <property type="component" value="Unassembled WGS sequence"/>
</dbReference>
<dbReference type="SUPFAM" id="SSF50800">
    <property type="entry name" value="PK beta-barrel domain-like"/>
    <property type="match status" value="1"/>
</dbReference>
<dbReference type="PANTHER" id="PTHR30212">
    <property type="entry name" value="PROTEIN YIIM"/>
    <property type="match status" value="1"/>
</dbReference>
<dbReference type="GO" id="GO:0003824">
    <property type="term" value="F:catalytic activity"/>
    <property type="evidence" value="ECO:0007669"/>
    <property type="project" value="InterPro"/>
</dbReference>
<evidence type="ECO:0000313" key="3">
    <source>
        <dbReference type="EMBL" id="MDH1238726.1"/>
    </source>
</evidence>
<evidence type="ECO:0000259" key="1">
    <source>
        <dbReference type="PROSITE" id="PS51340"/>
    </source>
</evidence>
<feature type="domain" description="MOSC" evidence="1">
    <location>
        <begin position="31"/>
        <end position="168"/>
    </location>
</feature>
<dbReference type="GO" id="GO:0030170">
    <property type="term" value="F:pyridoxal phosphate binding"/>
    <property type="evidence" value="ECO:0007669"/>
    <property type="project" value="InterPro"/>
</dbReference>
<name>A0A4S2B8S6_STUST</name>
<protein>
    <submittedName>
        <fullName evidence="2">MOSC domain-containing protein</fullName>
    </submittedName>
</protein>
<dbReference type="PANTHER" id="PTHR30212:SF2">
    <property type="entry name" value="PROTEIN YIIM"/>
    <property type="match status" value="1"/>
</dbReference>
<dbReference type="EMBL" id="JAOCAE010000028">
    <property type="protein sequence ID" value="MDH1238726.1"/>
    <property type="molecule type" value="Genomic_DNA"/>
</dbReference>
<dbReference type="EMBL" id="JAODZE010000017">
    <property type="protein sequence ID" value="MDH0147556.1"/>
    <property type="molecule type" value="Genomic_DNA"/>
</dbReference>
<dbReference type="InterPro" id="IPR052353">
    <property type="entry name" value="Benzoxazolinone_Detox_Enz"/>
</dbReference>
<organism evidence="2 4">
    <name type="scientific">Stutzerimonas stutzeri</name>
    <name type="common">Pseudomonas stutzeri</name>
    <dbReference type="NCBI Taxonomy" id="316"/>
    <lineage>
        <taxon>Bacteria</taxon>
        <taxon>Pseudomonadati</taxon>
        <taxon>Pseudomonadota</taxon>
        <taxon>Gammaproteobacteria</taxon>
        <taxon>Pseudomonadales</taxon>
        <taxon>Pseudomonadaceae</taxon>
        <taxon>Stutzerimonas</taxon>
    </lineage>
</organism>
<accession>A0A4S2B8S6</accession>
<comment type="caution">
    <text evidence="2">The sequence shown here is derived from an EMBL/GenBank/DDBJ whole genome shotgun (WGS) entry which is preliminary data.</text>
</comment>
<dbReference type="Pfam" id="PF03473">
    <property type="entry name" value="MOSC"/>
    <property type="match status" value="1"/>
</dbReference>
<evidence type="ECO:0000313" key="4">
    <source>
        <dbReference type="Proteomes" id="UP001158076"/>
    </source>
</evidence>
<dbReference type="GO" id="GO:0030151">
    <property type="term" value="F:molybdenum ion binding"/>
    <property type="evidence" value="ECO:0007669"/>
    <property type="project" value="InterPro"/>
</dbReference>
<dbReference type="PROSITE" id="PS51340">
    <property type="entry name" value="MOSC"/>
    <property type="match status" value="1"/>
</dbReference>
<sequence>MAASWTVSGPLLCHAFTPLPGSRKATAMDKQPADGPLWLGRDGLQGDRVAERRFHGGPDRALCHYPTQHYLYWAQRFAPLRTQLGLGAFGENLGGEGLNEAQLCIGDRLRWGDALIEVSQPRSPCVRLDTRHGMRGLARELSASGRTGWLYRTLEPGHVRPGDTLQLLERPHPNISVAYLWRCFLDPNQARDSLLQLAELQPLAMHYRAIFRQRYDVLRGQRDQHSLFD</sequence>
<gene>
    <name evidence="3" type="ORF">N5C32_22085</name>
    <name evidence="2" type="ORF">N7335_14280</name>
</gene>
<proteinExistence type="predicted"/>
<dbReference type="Proteomes" id="UP001158500">
    <property type="component" value="Unassembled WGS sequence"/>
</dbReference>
<evidence type="ECO:0000313" key="2">
    <source>
        <dbReference type="EMBL" id="MDH0147556.1"/>
    </source>
</evidence>
<dbReference type="AlphaFoldDB" id="A0A4S2B8S6"/>